<dbReference type="AlphaFoldDB" id="A0AB34HDR0"/>
<gene>
    <name evidence="3" type="ORF">J1605_021055</name>
</gene>
<organism evidence="3 4">
    <name type="scientific">Eschrichtius robustus</name>
    <name type="common">California gray whale</name>
    <name type="synonym">Eschrichtius gibbosus</name>
    <dbReference type="NCBI Taxonomy" id="9764"/>
    <lineage>
        <taxon>Eukaryota</taxon>
        <taxon>Metazoa</taxon>
        <taxon>Chordata</taxon>
        <taxon>Craniata</taxon>
        <taxon>Vertebrata</taxon>
        <taxon>Euteleostomi</taxon>
        <taxon>Mammalia</taxon>
        <taxon>Eutheria</taxon>
        <taxon>Laurasiatheria</taxon>
        <taxon>Artiodactyla</taxon>
        <taxon>Whippomorpha</taxon>
        <taxon>Cetacea</taxon>
        <taxon>Mysticeti</taxon>
        <taxon>Eschrichtiidae</taxon>
        <taxon>Eschrichtius</taxon>
    </lineage>
</organism>
<protein>
    <recommendedName>
        <fullName evidence="2">Large ribosomal subunit protein uL4 C-terminal domain-containing protein</fullName>
    </recommendedName>
</protein>
<keyword evidence="4" id="KW-1185">Reference proteome</keyword>
<feature type="compositionally biased region" description="Basic and acidic residues" evidence="1">
    <location>
        <begin position="138"/>
        <end position="150"/>
    </location>
</feature>
<comment type="caution">
    <text evidence="3">The sequence shown here is derived from an EMBL/GenBank/DDBJ whole genome shotgun (WGS) entry which is preliminary data.</text>
</comment>
<evidence type="ECO:0000313" key="3">
    <source>
        <dbReference type="EMBL" id="KAJ8790961.1"/>
    </source>
</evidence>
<evidence type="ECO:0000313" key="4">
    <source>
        <dbReference type="Proteomes" id="UP001159641"/>
    </source>
</evidence>
<dbReference type="PANTHER" id="PTHR19431">
    <property type="entry name" value="60S RIBOSOMAL PROTEIN L4"/>
    <property type="match status" value="1"/>
</dbReference>
<dbReference type="Pfam" id="PF14374">
    <property type="entry name" value="Ribos_L4_asso_C"/>
    <property type="match status" value="1"/>
</dbReference>
<proteinExistence type="predicted"/>
<dbReference type="InterPro" id="IPR025755">
    <property type="entry name" value="Ribos_uL4_C_dom"/>
</dbReference>
<evidence type="ECO:0000259" key="2">
    <source>
        <dbReference type="Pfam" id="PF14374"/>
    </source>
</evidence>
<dbReference type="InterPro" id="IPR045240">
    <property type="entry name" value="Ribosomal_uL4_euk/arch"/>
</dbReference>
<sequence length="150" mass="16935">MHKMLNTDLSRILKSPEIQRALRAPRKKIHRRVLKKNPLKNLRITLKLNPYAKTMRRNTILRQAKNHKIRMDRAAAALEAKSDEKGIPGKMPVVGKKGKEAVCVRKLKKPKKSLVGKKAAVTKKPAAEKKPAKKKPTEKKPTTEEKKAAA</sequence>
<accession>A0AB34HDR0</accession>
<dbReference type="EMBL" id="JAIQCJ010001324">
    <property type="protein sequence ID" value="KAJ8790961.1"/>
    <property type="molecule type" value="Genomic_DNA"/>
</dbReference>
<evidence type="ECO:0000256" key="1">
    <source>
        <dbReference type="SAM" id="MobiDB-lite"/>
    </source>
</evidence>
<reference evidence="3 4" key="1">
    <citation type="submission" date="2022-11" db="EMBL/GenBank/DDBJ databases">
        <title>Whole genome sequence of Eschrichtius robustus ER-17-0199.</title>
        <authorList>
            <person name="Bruniche-Olsen A."/>
            <person name="Black A.N."/>
            <person name="Fields C.J."/>
            <person name="Walden K."/>
            <person name="Dewoody J.A."/>
        </authorList>
    </citation>
    <scope>NUCLEOTIDE SEQUENCE [LARGE SCALE GENOMIC DNA]</scope>
    <source>
        <strain evidence="3">ER-17-0199</strain>
        <tissue evidence="3">Blubber</tissue>
    </source>
</reference>
<name>A0AB34HDR0_ESCRO</name>
<dbReference type="Proteomes" id="UP001159641">
    <property type="component" value="Unassembled WGS sequence"/>
</dbReference>
<feature type="domain" description="Large ribosomal subunit protein uL4 C-terminal" evidence="2">
    <location>
        <begin position="2"/>
        <end position="68"/>
    </location>
</feature>
<feature type="region of interest" description="Disordered" evidence="1">
    <location>
        <begin position="109"/>
        <end position="150"/>
    </location>
</feature>